<dbReference type="Pfam" id="PF11209">
    <property type="entry name" value="LmeA"/>
    <property type="match status" value="1"/>
</dbReference>
<proteinExistence type="predicted"/>
<protein>
    <submittedName>
        <fullName evidence="2">DUF2993 domain-containing protein</fullName>
    </submittedName>
</protein>
<feature type="compositionally biased region" description="Low complexity" evidence="1">
    <location>
        <begin position="12"/>
        <end position="21"/>
    </location>
</feature>
<feature type="compositionally biased region" description="Polar residues" evidence="1">
    <location>
        <begin position="1"/>
        <end position="11"/>
    </location>
</feature>
<sequence length="271" mass="29781">MNKSPMASNDPESVSDSSESEALQPSTQSEMPAAKQSRIISRVLSPAVKFWLKSQLELVENLALSIQSGDRQLLNGVIQTVTVSADRAIYQGLHFNQVRLTAEQIWFNLRQVVQGKAFQLLKPFDLQGSVHLAATELNSSLQSPLLQEPVKNFLLMLLQDEADVEASNAAWELKDPKIVLDVERITLGAVLVAANGKEVSAAIRTRLAIAQGNCLVLQNPEWLPHINAQRGLPIKELENHVFQLGSHVNIENLLISADGLTCQGRIVVMPE</sequence>
<dbReference type="InterPro" id="IPR021373">
    <property type="entry name" value="DUF2993"/>
</dbReference>
<evidence type="ECO:0000313" key="2">
    <source>
        <dbReference type="EMBL" id="HFM96461.1"/>
    </source>
</evidence>
<name>A0A7C3PM79_9CYAN</name>
<dbReference type="EMBL" id="DSRU01000023">
    <property type="protein sequence ID" value="HFM96461.1"/>
    <property type="molecule type" value="Genomic_DNA"/>
</dbReference>
<accession>A0A7C3PM79</accession>
<dbReference type="AlphaFoldDB" id="A0A7C3PM79"/>
<feature type="region of interest" description="Disordered" evidence="1">
    <location>
        <begin position="1"/>
        <end position="34"/>
    </location>
</feature>
<gene>
    <name evidence="2" type="ORF">ENR64_01595</name>
</gene>
<evidence type="ECO:0000256" key="1">
    <source>
        <dbReference type="SAM" id="MobiDB-lite"/>
    </source>
</evidence>
<organism evidence="2">
    <name type="scientific">Oscillatoriales cyanobacterium SpSt-418</name>
    <dbReference type="NCBI Taxonomy" id="2282169"/>
    <lineage>
        <taxon>Bacteria</taxon>
        <taxon>Bacillati</taxon>
        <taxon>Cyanobacteriota</taxon>
        <taxon>Cyanophyceae</taxon>
        <taxon>Oscillatoriophycideae</taxon>
        <taxon>Oscillatoriales</taxon>
    </lineage>
</organism>
<reference evidence="2" key="1">
    <citation type="journal article" date="2020" name="mSystems">
        <title>Genome- and Community-Level Interaction Insights into Carbon Utilization and Element Cycling Functions of Hydrothermarchaeota in Hydrothermal Sediment.</title>
        <authorList>
            <person name="Zhou Z."/>
            <person name="Liu Y."/>
            <person name="Xu W."/>
            <person name="Pan J."/>
            <person name="Luo Z.H."/>
            <person name="Li M."/>
        </authorList>
    </citation>
    <scope>NUCLEOTIDE SEQUENCE [LARGE SCALE GENOMIC DNA]</scope>
    <source>
        <strain evidence="2">SpSt-418</strain>
    </source>
</reference>
<comment type="caution">
    <text evidence="2">The sequence shown here is derived from an EMBL/GenBank/DDBJ whole genome shotgun (WGS) entry which is preliminary data.</text>
</comment>